<proteinExistence type="predicted"/>
<feature type="transmembrane region" description="Helical" evidence="6">
    <location>
        <begin position="755"/>
        <end position="776"/>
    </location>
</feature>
<dbReference type="PANTHER" id="PTHR33406">
    <property type="entry name" value="MEMBRANE PROTEIN MJ1562-RELATED"/>
    <property type="match status" value="1"/>
</dbReference>
<feature type="transmembrane region" description="Helical" evidence="6">
    <location>
        <begin position="349"/>
        <end position="376"/>
    </location>
</feature>
<feature type="transmembrane region" description="Helical" evidence="6">
    <location>
        <begin position="801"/>
        <end position="821"/>
    </location>
</feature>
<keyword evidence="2" id="KW-1003">Cell membrane</keyword>
<protein>
    <submittedName>
        <fullName evidence="8">MMPL family transporter</fullName>
    </submittedName>
</protein>
<feature type="transmembrane region" description="Helical" evidence="6">
    <location>
        <begin position="397"/>
        <end position="417"/>
    </location>
</feature>
<dbReference type="AlphaFoldDB" id="A0A937KGM1"/>
<dbReference type="PANTHER" id="PTHR33406:SF13">
    <property type="entry name" value="MEMBRANE PROTEIN YDFJ"/>
    <property type="match status" value="1"/>
</dbReference>
<feature type="transmembrane region" description="Helical" evidence="6">
    <location>
        <begin position="703"/>
        <end position="722"/>
    </location>
</feature>
<dbReference type="PROSITE" id="PS50156">
    <property type="entry name" value="SSD"/>
    <property type="match status" value="2"/>
</dbReference>
<evidence type="ECO:0000313" key="9">
    <source>
        <dbReference type="Proteomes" id="UP000614216"/>
    </source>
</evidence>
<dbReference type="EMBL" id="JAEUGD010000067">
    <property type="protein sequence ID" value="MBL6449570.1"/>
    <property type="molecule type" value="Genomic_DNA"/>
</dbReference>
<evidence type="ECO:0000256" key="4">
    <source>
        <dbReference type="ARBA" id="ARBA00022989"/>
    </source>
</evidence>
<keyword evidence="4 6" id="KW-1133">Transmembrane helix</keyword>
<keyword evidence="9" id="KW-1185">Reference proteome</keyword>
<keyword evidence="5 6" id="KW-0472">Membrane</keyword>
<evidence type="ECO:0000256" key="6">
    <source>
        <dbReference type="SAM" id="Phobius"/>
    </source>
</evidence>
<name>A0A937KGM1_9BACT</name>
<feature type="transmembrane region" description="Helical" evidence="6">
    <location>
        <begin position="298"/>
        <end position="316"/>
    </location>
</feature>
<feature type="transmembrane region" description="Helical" evidence="6">
    <location>
        <begin position="323"/>
        <end position="343"/>
    </location>
</feature>
<feature type="domain" description="SSD" evidence="7">
    <location>
        <begin position="325"/>
        <end position="448"/>
    </location>
</feature>
<dbReference type="Gene3D" id="1.20.1640.10">
    <property type="entry name" value="Multidrug efflux transporter AcrB transmembrane domain"/>
    <property type="match status" value="2"/>
</dbReference>
<evidence type="ECO:0000256" key="1">
    <source>
        <dbReference type="ARBA" id="ARBA00004651"/>
    </source>
</evidence>
<dbReference type="Proteomes" id="UP000614216">
    <property type="component" value="Unassembled WGS sequence"/>
</dbReference>
<accession>A0A937KGM1</accession>
<evidence type="ECO:0000259" key="7">
    <source>
        <dbReference type="PROSITE" id="PS50156"/>
    </source>
</evidence>
<comment type="caution">
    <text evidence="8">The sequence shown here is derived from an EMBL/GenBank/DDBJ whole genome shotgun (WGS) entry which is preliminary data.</text>
</comment>
<gene>
    <name evidence="8" type="ORF">JMN32_24875</name>
</gene>
<evidence type="ECO:0000256" key="2">
    <source>
        <dbReference type="ARBA" id="ARBA00022475"/>
    </source>
</evidence>
<feature type="transmembrane region" description="Helical" evidence="6">
    <location>
        <begin position="833"/>
        <end position="856"/>
    </location>
</feature>
<dbReference type="InterPro" id="IPR050545">
    <property type="entry name" value="Mycobact_MmpL"/>
</dbReference>
<evidence type="ECO:0000256" key="3">
    <source>
        <dbReference type="ARBA" id="ARBA00022692"/>
    </source>
</evidence>
<feature type="transmembrane region" description="Helical" evidence="6">
    <location>
        <begin position="729"/>
        <end position="749"/>
    </location>
</feature>
<dbReference type="GO" id="GO:0005886">
    <property type="term" value="C:plasma membrane"/>
    <property type="evidence" value="ECO:0007669"/>
    <property type="project" value="UniProtKB-SubCell"/>
</dbReference>
<feature type="domain" description="SSD" evidence="7">
    <location>
        <begin position="728"/>
        <end position="855"/>
    </location>
</feature>
<feature type="transmembrane region" description="Helical" evidence="6">
    <location>
        <begin position="21"/>
        <end position="39"/>
    </location>
</feature>
<feature type="transmembrane region" description="Helical" evidence="6">
    <location>
        <begin position="423"/>
        <end position="450"/>
    </location>
</feature>
<sequence length="876" mass="98176">MSKNPKPHFLENVTDMVRKRRLIVWLVFVAITVFTFLGIPKTKFDMTIEGWFKEEDPVLVAMDEFKAQFGSNEGVYIVYKPQDGDVFSPKSLETIKGIYKDIIAEKYASDSTQLKHIVKVNTILNAQLLMADGDVLVSRQLIGDNIPETQAEIEELRKLAQTQRSFPLLFFSKDMKYGGMLIETDFGTELLEDEESSGDSEGESFEEPEELAMDELETLDELEALDELVVEDFSDAEVKKSEERVRFKHADLSELVPLMEEINAILYKPEYKEHFDYYAVGNAPLAYEQQTIASSEAGPIYLGLLLIISILLWFFVRSFSAVVWSLLIVIMSAVWTIGLAGWMEVEVTVFLMLTVMLILTIGVCDASHIFSGFLFFRNQGYDRRTSVLKVFQSTNKAIMLTALTSIIGMLACLIIPIPRIQVFGIMSAAGVAFACILTIFLLPLMLDAWAPGKDDRSKKKKLNFSSGKYVPNFSVFLQKRLNNVLLIVEKNPVGIIFFFLMVLGITIYGATMLKVDTNIANQFVEGNPYRESARIIDEKMMGSLNMEIYLDLDKANAFENPMVLKKIDELQRTLEKNYGEVVVSTSSLVEVVKKANQTLNEGRKEMYVIPDDPNVLAQTLFMFNMANPEDRRKQVSDNYSKSHISVQLYNVGSHKYMKVYERMHKDIDATISELKQQYPDTRVSITGALPMNMKFVQIIAGNGLQNIVVVLITITVVLIFVFGSPQGGLIAIIPNLIPSLLTLGLLGLTGNSVDIDILLLLPVVVGISVDDTVHFISRYKDKLKLEGGDIKAALHHTIKEVGQAATFTSLVLGLGFGVLSFSEMEGTANVGKFGSIAIFSALMCDLFLLPALIMVFKPKFQKKGEMKIEKKMVVQD</sequence>
<dbReference type="RefSeq" id="WP_202859118.1">
    <property type="nucleotide sequence ID" value="NZ_JAEUGD010000067.1"/>
</dbReference>
<feature type="transmembrane region" description="Helical" evidence="6">
    <location>
        <begin position="493"/>
        <end position="513"/>
    </location>
</feature>
<dbReference type="SUPFAM" id="SSF82866">
    <property type="entry name" value="Multidrug efflux transporter AcrB transmembrane domain"/>
    <property type="match status" value="2"/>
</dbReference>
<keyword evidence="3 6" id="KW-0812">Transmembrane</keyword>
<dbReference type="InterPro" id="IPR004869">
    <property type="entry name" value="MMPL_dom"/>
</dbReference>
<evidence type="ECO:0000313" key="8">
    <source>
        <dbReference type="EMBL" id="MBL6449570.1"/>
    </source>
</evidence>
<dbReference type="InterPro" id="IPR000731">
    <property type="entry name" value="SSD"/>
</dbReference>
<evidence type="ECO:0000256" key="5">
    <source>
        <dbReference type="ARBA" id="ARBA00023136"/>
    </source>
</evidence>
<dbReference type="Pfam" id="PF03176">
    <property type="entry name" value="MMPL"/>
    <property type="match status" value="2"/>
</dbReference>
<reference evidence="8" key="1">
    <citation type="submission" date="2021-01" db="EMBL/GenBank/DDBJ databases">
        <title>Fulvivirga kasyanovii gen. nov., sp nov., a novel member of the phylum Bacteroidetes isolated from seawater in a mussel farm.</title>
        <authorList>
            <person name="Zhao L.-H."/>
            <person name="Wang Z.-J."/>
        </authorList>
    </citation>
    <scope>NUCLEOTIDE SEQUENCE</scope>
    <source>
        <strain evidence="8">29W222</strain>
    </source>
</reference>
<comment type="subcellular location">
    <subcellularLocation>
        <location evidence="1">Cell membrane</location>
        <topology evidence="1">Multi-pass membrane protein</topology>
    </subcellularLocation>
</comment>
<organism evidence="8 9">
    <name type="scientific">Fulvivirga marina</name>
    <dbReference type="NCBI Taxonomy" id="2494733"/>
    <lineage>
        <taxon>Bacteria</taxon>
        <taxon>Pseudomonadati</taxon>
        <taxon>Bacteroidota</taxon>
        <taxon>Cytophagia</taxon>
        <taxon>Cytophagales</taxon>
        <taxon>Fulvivirgaceae</taxon>
        <taxon>Fulvivirga</taxon>
    </lineage>
</organism>